<dbReference type="RefSeq" id="XP_062627795.1">
    <property type="nucleotide sequence ID" value="XM_062771811.1"/>
</dbReference>
<organism evidence="1 2">
    <name type="scientific">Vanrija pseudolonga</name>
    <dbReference type="NCBI Taxonomy" id="143232"/>
    <lineage>
        <taxon>Eukaryota</taxon>
        <taxon>Fungi</taxon>
        <taxon>Dikarya</taxon>
        <taxon>Basidiomycota</taxon>
        <taxon>Agaricomycotina</taxon>
        <taxon>Tremellomycetes</taxon>
        <taxon>Trichosporonales</taxon>
        <taxon>Trichosporonaceae</taxon>
        <taxon>Vanrija</taxon>
    </lineage>
</organism>
<dbReference type="EMBL" id="CP086717">
    <property type="protein sequence ID" value="WOO81763.1"/>
    <property type="molecule type" value="Genomic_DNA"/>
</dbReference>
<accession>A0AAF1BR63</accession>
<evidence type="ECO:0000313" key="1">
    <source>
        <dbReference type="EMBL" id="WOO81763.1"/>
    </source>
</evidence>
<keyword evidence="2" id="KW-1185">Reference proteome</keyword>
<gene>
    <name evidence="1" type="ORF">LOC62_04G005284</name>
</gene>
<proteinExistence type="predicted"/>
<evidence type="ECO:0000313" key="2">
    <source>
        <dbReference type="Proteomes" id="UP000827549"/>
    </source>
</evidence>
<protein>
    <submittedName>
        <fullName evidence="1">Uncharacterized protein</fullName>
    </submittedName>
</protein>
<reference evidence="1" key="1">
    <citation type="submission" date="2023-10" db="EMBL/GenBank/DDBJ databases">
        <authorList>
            <person name="Noh H."/>
        </authorList>
    </citation>
    <scope>NUCLEOTIDE SEQUENCE</scope>
    <source>
        <strain evidence="1">DUCC4014</strain>
    </source>
</reference>
<dbReference type="Proteomes" id="UP000827549">
    <property type="component" value="Chromosome 4"/>
</dbReference>
<dbReference type="GeneID" id="87808513"/>
<name>A0AAF1BR63_9TREE</name>
<sequence>MPTALDYKGYPHIMALIVSFAPWSARLSLRATCRALRDDITRDLMTHVALYTTLDEKCPRPTWDEMAEDDDGRRWEDYTEIASVPAYPGEEVHLLPFSPGYVHTIDHGERVYVGVDAVHNCMVLSKLFPNRRTVRVLQTFEPGYAAENLVFFITLPVVDNMPWGIAESRLVLHVVWDEATLTGDNKKWLDLSFPGNIARTDLVLWGSNPRETPQDVLYLLHICAADLLRMTAADGVMTVVGADALSCDRVEEQFKAGAKARLANENIPTQERIEGIRFVTREAWLEELGEDRQALGCWPVA</sequence>
<dbReference type="AlphaFoldDB" id="A0AAF1BR63"/>